<dbReference type="SUPFAM" id="SSF143034">
    <property type="entry name" value="L35p-like"/>
    <property type="match status" value="1"/>
</dbReference>
<evidence type="ECO:0000256" key="2">
    <source>
        <dbReference type="ARBA" id="ARBA00022980"/>
    </source>
</evidence>
<name>A0A1J5F6S3_9BACT</name>
<dbReference type="InterPro" id="IPR037229">
    <property type="entry name" value="Ribosomal_bL35_sf"/>
</dbReference>
<evidence type="ECO:0000256" key="3">
    <source>
        <dbReference type="ARBA" id="ARBA00023274"/>
    </source>
</evidence>
<dbReference type="GO" id="GO:0003735">
    <property type="term" value="F:structural constituent of ribosome"/>
    <property type="evidence" value="ECO:0007669"/>
    <property type="project" value="InterPro"/>
</dbReference>
<comment type="similarity">
    <text evidence="1 4 5">Belongs to the bacterial ribosomal protein bL35 family.</text>
</comment>
<gene>
    <name evidence="4" type="primary">rpmI</name>
    <name evidence="6" type="ORF">AUK13_01930</name>
</gene>
<sequence>MQRKSKTIKSFSKRFKITKSGKVKKIKQSQNHFNAKATGKATRNKRQDLTLSNSDAKVIKSLIK</sequence>
<dbReference type="InterPro" id="IPR021137">
    <property type="entry name" value="Ribosomal_bL35-like"/>
</dbReference>
<dbReference type="Gene3D" id="4.10.410.60">
    <property type="match status" value="1"/>
</dbReference>
<dbReference type="HAMAP" id="MF_00514">
    <property type="entry name" value="Ribosomal_bL35"/>
    <property type="match status" value="1"/>
</dbReference>
<evidence type="ECO:0000256" key="1">
    <source>
        <dbReference type="ARBA" id="ARBA00006598"/>
    </source>
</evidence>
<accession>A0A1J5F6S3</accession>
<evidence type="ECO:0000313" key="6">
    <source>
        <dbReference type="EMBL" id="OIP55945.1"/>
    </source>
</evidence>
<reference evidence="6 7" key="1">
    <citation type="journal article" date="2016" name="Environ. Microbiol.">
        <title>Genomic resolution of a cold subsurface aquifer community provides metabolic insights for novel microbes adapted to high CO concentrations.</title>
        <authorList>
            <person name="Probst A.J."/>
            <person name="Castelle C.J."/>
            <person name="Singh A."/>
            <person name="Brown C.T."/>
            <person name="Anantharaman K."/>
            <person name="Sharon I."/>
            <person name="Hug L.A."/>
            <person name="Burstein D."/>
            <person name="Emerson J.B."/>
            <person name="Thomas B.C."/>
            <person name="Banfield J.F."/>
        </authorList>
    </citation>
    <scope>NUCLEOTIDE SEQUENCE [LARGE SCALE GENOMIC DNA]</scope>
    <source>
        <strain evidence="6">CG2_30_39_24</strain>
    </source>
</reference>
<dbReference type="GO" id="GO:1990904">
    <property type="term" value="C:ribonucleoprotein complex"/>
    <property type="evidence" value="ECO:0007669"/>
    <property type="project" value="UniProtKB-KW"/>
</dbReference>
<dbReference type="STRING" id="1805236.AUK13_01930"/>
<comment type="caution">
    <text evidence="6">The sequence shown here is derived from an EMBL/GenBank/DDBJ whole genome shotgun (WGS) entry which is preliminary data.</text>
</comment>
<dbReference type="Proteomes" id="UP000183922">
    <property type="component" value="Unassembled WGS sequence"/>
</dbReference>
<evidence type="ECO:0000256" key="5">
    <source>
        <dbReference type="RuleBase" id="RU000568"/>
    </source>
</evidence>
<keyword evidence="3 4" id="KW-0687">Ribonucleoprotein</keyword>
<keyword evidence="2 4" id="KW-0689">Ribosomal protein</keyword>
<evidence type="ECO:0000313" key="7">
    <source>
        <dbReference type="Proteomes" id="UP000183922"/>
    </source>
</evidence>
<dbReference type="InterPro" id="IPR001706">
    <property type="entry name" value="Ribosomal_bL35"/>
</dbReference>
<dbReference type="EMBL" id="MNYR01000030">
    <property type="protein sequence ID" value="OIP55945.1"/>
    <property type="molecule type" value="Genomic_DNA"/>
</dbReference>
<dbReference type="GO" id="GO:0006412">
    <property type="term" value="P:translation"/>
    <property type="evidence" value="ECO:0007669"/>
    <property type="project" value="UniProtKB-UniRule"/>
</dbReference>
<dbReference type="AlphaFoldDB" id="A0A1J5F6S3"/>
<protein>
    <recommendedName>
        <fullName evidence="4">Large ribosomal subunit protein bL35</fullName>
    </recommendedName>
</protein>
<dbReference type="Pfam" id="PF01632">
    <property type="entry name" value="Ribosomal_L35p"/>
    <property type="match status" value="1"/>
</dbReference>
<dbReference type="PRINTS" id="PR00064">
    <property type="entry name" value="RIBOSOMALL35"/>
</dbReference>
<dbReference type="GO" id="GO:0005840">
    <property type="term" value="C:ribosome"/>
    <property type="evidence" value="ECO:0007669"/>
    <property type="project" value="UniProtKB-KW"/>
</dbReference>
<organism evidence="6 7">
    <name type="scientific">Candidatus Kuenenbacteria bacterium CG2_30_39_24</name>
    <dbReference type="NCBI Taxonomy" id="1805236"/>
    <lineage>
        <taxon>Bacteria</taxon>
        <taxon>Candidatus Kueneniibacteriota</taxon>
    </lineage>
</organism>
<proteinExistence type="inferred from homology"/>
<evidence type="ECO:0000256" key="4">
    <source>
        <dbReference type="HAMAP-Rule" id="MF_00514"/>
    </source>
</evidence>